<dbReference type="GO" id="GO:0005886">
    <property type="term" value="C:plasma membrane"/>
    <property type="evidence" value="ECO:0007669"/>
    <property type="project" value="TreeGrafter"/>
</dbReference>
<evidence type="ECO:0000256" key="2">
    <source>
        <dbReference type="ARBA" id="ARBA00022737"/>
    </source>
</evidence>
<organism evidence="4">
    <name type="scientific">Spironucleus barkhanus</name>
    <dbReference type="NCBI Taxonomy" id="103874"/>
    <lineage>
        <taxon>Eukaryota</taxon>
        <taxon>Metamonada</taxon>
        <taxon>Diplomonadida</taxon>
        <taxon>Hexamitidae</taxon>
        <taxon>Hexamitinae</taxon>
        <taxon>Spironucleus</taxon>
    </lineage>
</organism>
<dbReference type="AlphaFoldDB" id="A0A142C666"/>
<dbReference type="InterPro" id="IPR037104">
    <property type="entry name" value="Annexin_sf"/>
</dbReference>
<protein>
    <submittedName>
        <fullName evidence="4">Annexin 14</fullName>
    </submittedName>
</protein>
<reference evidence="4" key="1">
    <citation type="submission" date="2015-12" db="EMBL/GenBank/DDBJ databases">
        <title>Comparative cell biology and evolution of annexins in diplomonads.</title>
        <authorList>
            <person name="Einarsson E."/>
            <person name="Astvaldsson A."/>
            <person name="Hultenby K."/>
            <person name="Andersson J.O."/>
            <person name="Svard S.G."/>
            <person name="Jerlstrom-Hultqvist J."/>
        </authorList>
    </citation>
    <scope>NUCLEOTIDE SEQUENCE</scope>
</reference>
<keyword evidence="2" id="KW-0677">Repeat</keyword>
<evidence type="ECO:0000256" key="1">
    <source>
        <dbReference type="ARBA" id="ARBA00007831"/>
    </source>
</evidence>
<dbReference type="GO" id="GO:0001786">
    <property type="term" value="F:phosphatidylserine binding"/>
    <property type="evidence" value="ECO:0007669"/>
    <property type="project" value="TreeGrafter"/>
</dbReference>
<dbReference type="InterPro" id="IPR018502">
    <property type="entry name" value="Annexin_repeat"/>
</dbReference>
<dbReference type="GO" id="GO:0005737">
    <property type="term" value="C:cytoplasm"/>
    <property type="evidence" value="ECO:0007669"/>
    <property type="project" value="TreeGrafter"/>
</dbReference>
<dbReference type="SUPFAM" id="SSF47874">
    <property type="entry name" value="Annexin"/>
    <property type="match status" value="1"/>
</dbReference>
<dbReference type="Pfam" id="PF00191">
    <property type="entry name" value="Annexin"/>
    <property type="match status" value="1"/>
</dbReference>
<dbReference type="PANTHER" id="PTHR10502:SF102">
    <property type="entry name" value="ANNEXIN B11"/>
    <property type="match status" value="1"/>
</dbReference>
<dbReference type="GO" id="GO:0005509">
    <property type="term" value="F:calcium ion binding"/>
    <property type="evidence" value="ECO:0007669"/>
    <property type="project" value="InterPro"/>
</dbReference>
<proteinExistence type="inferred from homology"/>
<dbReference type="GO" id="GO:0005544">
    <property type="term" value="F:calcium-dependent phospholipid binding"/>
    <property type="evidence" value="ECO:0007669"/>
    <property type="project" value="InterPro"/>
</dbReference>
<name>A0A142C666_SPIBA</name>
<comment type="similarity">
    <text evidence="1">Belongs to the annexin family.</text>
</comment>
<evidence type="ECO:0000313" key="4">
    <source>
        <dbReference type="EMBL" id="AMP46317.1"/>
    </source>
</evidence>
<dbReference type="Gene3D" id="1.10.220.10">
    <property type="entry name" value="Annexin"/>
    <property type="match status" value="2"/>
</dbReference>
<accession>A0A142C666</accession>
<sequence length="317" mass="36500">MFKKPEVKDTILDAATLQQIIESIEKMKSGHLNDKKFIDLIKCYTGEQFNQINREFYIRQGQSISKFVSDLVKDEATEQLCLSILAPRYYVWAKSIHISFSDLINNSDLLITTILSMDAIDIFKVKQQYKLQFKQDLITDFDKYITGDTFWEHLLKAWLSRDIPGTVASRYSIEKDAKKLDLATKGSGTDIDVYIKIFTTSTHNEFTEIIAKYEKLVGISFVQSLDDEFDVQSLDYYAARLVTERLKSPQELAEFIFSYCFTEKNGDKPMISFLISMFKDIVLLSKIKGAQAKIKQQINVMQAGVYQNAVLSFFGFK</sequence>
<keyword evidence="3" id="KW-0041">Annexin</keyword>
<dbReference type="PANTHER" id="PTHR10502">
    <property type="entry name" value="ANNEXIN"/>
    <property type="match status" value="1"/>
</dbReference>
<dbReference type="EMBL" id="KU341436">
    <property type="protein sequence ID" value="AMP46317.1"/>
    <property type="molecule type" value="Genomic_DNA"/>
</dbReference>
<evidence type="ECO:0000256" key="3">
    <source>
        <dbReference type="ARBA" id="ARBA00023216"/>
    </source>
</evidence>